<dbReference type="OrthoDB" id="9780160at2"/>
<name>A0A173R9X6_9FIRM</name>
<evidence type="ECO:0000256" key="3">
    <source>
        <dbReference type="ARBA" id="ARBA00010199"/>
    </source>
</evidence>
<feature type="transmembrane region" description="Helical" evidence="13">
    <location>
        <begin position="215"/>
        <end position="241"/>
    </location>
</feature>
<dbReference type="PANTHER" id="PTHR43298:SF2">
    <property type="entry name" value="FMN_FAD EXPORTER YEEO-RELATED"/>
    <property type="match status" value="1"/>
</dbReference>
<keyword evidence="11 13" id="KW-0472">Membrane</keyword>
<comment type="subcellular location">
    <subcellularLocation>
        <location evidence="2">Cell membrane</location>
        <topology evidence="2">Multi-pass membrane protein</topology>
    </subcellularLocation>
</comment>
<dbReference type="Pfam" id="PF01554">
    <property type="entry name" value="MatE"/>
    <property type="match status" value="2"/>
</dbReference>
<dbReference type="Proteomes" id="UP000095649">
    <property type="component" value="Unassembled WGS sequence"/>
</dbReference>
<evidence type="ECO:0000256" key="12">
    <source>
        <dbReference type="ARBA" id="ARBA00031636"/>
    </source>
</evidence>
<evidence type="ECO:0000256" key="8">
    <source>
        <dbReference type="ARBA" id="ARBA00022692"/>
    </source>
</evidence>
<evidence type="ECO:0000256" key="1">
    <source>
        <dbReference type="ARBA" id="ARBA00003408"/>
    </source>
</evidence>
<dbReference type="GO" id="GO:0005886">
    <property type="term" value="C:plasma membrane"/>
    <property type="evidence" value="ECO:0007669"/>
    <property type="project" value="UniProtKB-SubCell"/>
</dbReference>
<reference evidence="14 15" key="1">
    <citation type="submission" date="2015-09" db="EMBL/GenBank/DDBJ databases">
        <authorList>
            <consortium name="Pathogen Informatics"/>
        </authorList>
    </citation>
    <scope>NUCLEOTIDE SEQUENCE [LARGE SCALE GENOMIC DNA]</scope>
    <source>
        <strain evidence="14 15">2789STDY5834970</strain>
    </source>
</reference>
<evidence type="ECO:0000256" key="5">
    <source>
        <dbReference type="ARBA" id="ARBA00022448"/>
    </source>
</evidence>
<evidence type="ECO:0000256" key="9">
    <source>
        <dbReference type="ARBA" id="ARBA00022989"/>
    </source>
</evidence>
<evidence type="ECO:0000256" key="4">
    <source>
        <dbReference type="ARBA" id="ARBA00020268"/>
    </source>
</evidence>
<dbReference type="PANTHER" id="PTHR43298">
    <property type="entry name" value="MULTIDRUG RESISTANCE PROTEIN NORM-RELATED"/>
    <property type="match status" value="1"/>
</dbReference>
<feature type="transmembrane region" description="Helical" evidence="13">
    <location>
        <begin position="109"/>
        <end position="133"/>
    </location>
</feature>
<comment type="function">
    <text evidence="1">Multidrug efflux pump.</text>
</comment>
<feature type="transmembrane region" description="Helical" evidence="13">
    <location>
        <begin position="71"/>
        <end position="89"/>
    </location>
</feature>
<dbReference type="RefSeq" id="WP_055184783.1">
    <property type="nucleotide sequence ID" value="NZ_CYXN01000001.1"/>
</dbReference>
<evidence type="ECO:0000313" key="15">
    <source>
        <dbReference type="Proteomes" id="UP000095649"/>
    </source>
</evidence>
<sequence>MSITLEQLSARMRQGEQVPLRHTAQVALTLSIPSILQQIVVTAMEYIDAAMVGHIGAAATASIGIVSSSTWLLHGMLAGLCMAFSIQVAQYLGADRQQDARGVLRQSMLFNLAVGLAAAAFGVGISRFLPGWLGADTALQANASAYFAIWSASLPFIMAMGTYAAMLRSTGDALTPGLISIFTCVLDIIFNFFLINPTREMTVFGQNLTVWGLGWGVPGAALGTALANAVGGMLALGVLLLRDGPLCIRKPGSWHITRACLHNVWKVGAPLAAERAALSSAQVLLVRIVSGLGTTAIAANSLGVSAESLCYMAGYGIQDAALALVGQAVGANRRDMAKRFAWLCTAMGMGIMALTGVGLYVFAPQLMGIFTADAAVIALGARVLRIEAFAEPMFGASIVASGSMQGAGDSTGCFVLNLISMWGVRLTLAVLLAPHFGLVGVWAAMCAELCTRGALFLLRMARGKWLDKGALA</sequence>
<dbReference type="InterPro" id="IPR002528">
    <property type="entry name" value="MATE_fam"/>
</dbReference>
<keyword evidence="5" id="KW-0813">Transport</keyword>
<dbReference type="GO" id="GO:0042910">
    <property type="term" value="F:xenobiotic transmembrane transporter activity"/>
    <property type="evidence" value="ECO:0007669"/>
    <property type="project" value="InterPro"/>
</dbReference>
<feature type="transmembrane region" description="Helical" evidence="13">
    <location>
        <begin position="173"/>
        <end position="195"/>
    </location>
</feature>
<keyword evidence="7" id="KW-1003">Cell membrane</keyword>
<evidence type="ECO:0000256" key="11">
    <source>
        <dbReference type="ARBA" id="ARBA00023136"/>
    </source>
</evidence>
<keyword evidence="9 13" id="KW-1133">Transmembrane helix</keyword>
<dbReference type="AlphaFoldDB" id="A0A173R9X6"/>
<evidence type="ECO:0000256" key="13">
    <source>
        <dbReference type="SAM" id="Phobius"/>
    </source>
</evidence>
<feature type="transmembrane region" description="Helical" evidence="13">
    <location>
        <begin position="340"/>
        <end position="360"/>
    </location>
</feature>
<dbReference type="PIRSF" id="PIRSF006603">
    <property type="entry name" value="DinF"/>
    <property type="match status" value="1"/>
</dbReference>
<evidence type="ECO:0000256" key="6">
    <source>
        <dbReference type="ARBA" id="ARBA00022449"/>
    </source>
</evidence>
<organism evidence="14 15">
    <name type="scientific">Faecalibacterium prausnitzii</name>
    <dbReference type="NCBI Taxonomy" id="853"/>
    <lineage>
        <taxon>Bacteria</taxon>
        <taxon>Bacillati</taxon>
        <taxon>Bacillota</taxon>
        <taxon>Clostridia</taxon>
        <taxon>Eubacteriales</taxon>
        <taxon>Oscillospiraceae</taxon>
        <taxon>Faecalibacterium</taxon>
    </lineage>
</organism>
<comment type="similarity">
    <text evidence="3">Belongs to the multi antimicrobial extrusion (MATE) (TC 2.A.66.1) family.</text>
</comment>
<keyword evidence="8 13" id="KW-0812">Transmembrane</keyword>
<accession>A0A173R9X6</accession>
<evidence type="ECO:0000256" key="2">
    <source>
        <dbReference type="ARBA" id="ARBA00004651"/>
    </source>
</evidence>
<feature type="transmembrane region" description="Helical" evidence="13">
    <location>
        <begin position="414"/>
        <end position="433"/>
    </location>
</feature>
<proteinExistence type="inferred from homology"/>
<protein>
    <recommendedName>
        <fullName evidence="4">Probable multidrug resistance protein NorM</fullName>
    </recommendedName>
    <alternativeName>
        <fullName evidence="12">Multidrug-efflux transporter</fullName>
    </alternativeName>
</protein>
<evidence type="ECO:0000313" key="14">
    <source>
        <dbReference type="EMBL" id="CUM74703.1"/>
    </source>
</evidence>
<dbReference type="GO" id="GO:0006811">
    <property type="term" value="P:monoatomic ion transport"/>
    <property type="evidence" value="ECO:0007669"/>
    <property type="project" value="UniProtKB-KW"/>
</dbReference>
<evidence type="ECO:0000256" key="7">
    <source>
        <dbReference type="ARBA" id="ARBA00022475"/>
    </source>
</evidence>
<dbReference type="EMBL" id="CYXN01000001">
    <property type="protein sequence ID" value="CUM74703.1"/>
    <property type="molecule type" value="Genomic_DNA"/>
</dbReference>
<gene>
    <name evidence="14" type="primary">norM</name>
    <name evidence="14" type="ORF">ERS852582_00368</name>
</gene>
<dbReference type="NCBIfam" id="TIGR00797">
    <property type="entry name" value="matE"/>
    <property type="match status" value="1"/>
</dbReference>
<feature type="transmembrane region" description="Helical" evidence="13">
    <location>
        <begin position="145"/>
        <end position="166"/>
    </location>
</feature>
<dbReference type="InterPro" id="IPR050222">
    <property type="entry name" value="MATE_MdtK"/>
</dbReference>
<keyword evidence="10" id="KW-0406">Ion transport</keyword>
<keyword evidence="6" id="KW-0050">Antiport</keyword>
<dbReference type="GO" id="GO:0015297">
    <property type="term" value="F:antiporter activity"/>
    <property type="evidence" value="ECO:0007669"/>
    <property type="project" value="UniProtKB-KW"/>
</dbReference>
<dbReference type="InterPro" id="IPR048279">
    <property type="entry name" value="MdtK-like"/>
</dbReference>
<evidence type="ECO:0000256" key="10">
    <source>
        <dbReference type="ARBA" id="ARBA00023065"/>
    </source>
</evidence>
<dbReference type="CDD" id="cd13137">
    <property type="entry name" value="MATE_NorM_like"/>
    <property type="match status" value="1"/>
</dbReference>